<dbReference type="FunCoup" id="T1EGS0">
    <property type="interactions" value="1098"/>
</dbReference>
<evidence type="ECO:0000256" key="3">
    <source>
        <dbReference type="ARBA" id="ARBA00022946"/>
    </source>
</evidence>
<dbReference type="HOGENOM" id="CLU_044142_1_1_1"/>
<dbReference type="EMBL" id="AMQM01000036">
    <property type="status" value="NOT_ANNOTATED_CDS"/>
    <property type="molecule type" value="Genomic_DNA"/>
</dbReference>
<dbReference type="PROSITE" id="PS00474">
    <property type="entry name" value="RIBOSOMAL_L3"/>
    <property type="match status" value="1"/>
</dbReference>
<evidence type="ECO:0000256" key="1">
    <source>
        <dbReference type="ARBA" id="ARBA00004173"/>
    </source>
</evidence>
<dbReference type="GO" id="GO:0006412">
    <property type="term" value="P:translation"/>
    <property type="evidence" value="ECO:0007669"/>
    <property type="project" value="InterPro"/>
</dbReference>
<dbReference type="InterPro" id="IPR019926">
    <property type="entry name" value="Ribosomal_uL3_CS"/>
</dbReference>
<evidence type="ECO:0000256" key="9">
    <source>
        <dbReference type="RuleBase" id="RU003905"/>
    </source>
</evidence>
<evidence type="ECO:0000256" key="5">
    <source>
        <dbReference type="ARBA" id="ARBA00023128"/>
    </source>
</evidence>
<dbReference type="EnsemblMetazoa" id="HelroT121430">
    <property type="protein sequence ID" value="HelroP121430"/>
    <property type="gene ID" value="HelroG121430"/>
</dbReference>
<accession>T1EGS0</accession>
<dbReference type="KEGG" id="hro:HELRODRAFT_121430"/>
<evidence type="ECO:0000256" key="8">
    <source>
        <dbReference type="ARBA" id="ARBA00035396"/>
    </source>
</evidence>
<keyword evidence="4 9" id="KW-0689">Ribosomal protein</keyword>
<protein>
    <recommendedName>
        <fullName evidence="7">Large ribosomal subunit protein uL3m</fullName>
    </recommendedName>
    <alternativeName>
        <fullName evidence="8">39S ribosomal protein L3, mitochondrial</fullName>
    </alternativeName>
</protein>
<dbReference type="STRING" id="6412.T1EGS0"/>
<dbReference type="InterPro" id="IPR019927">
    <property type="entry name" value="Ribosomal_uL3_bac/org-type"/>
</dbReference>
<dbReference type="FunFam" id="2.40.30.10:FF:000049">
    <property type="entry name" value="39S ribosomal protein L3, mitochondrial"/>
    <property type="match status" value="1"/>
</dbReference>
<dbReference type="InterPro" id="IPR009000">
    <property type="entry name" value="Transl_B-barrel_sf"/>
</dbReference>
<organism evidence="12 13">
    <name type="scientific">Helobdella robusta</name>
    <name type="common">Californian leech</name>
    <dbReference type="NCBI Taxonomy" id="6412"/>
    <lineage>
        <taxon>Eukaryota</taxon>
        <taxon>Metazoa</taxon>
        <taxon>Spiralia</taxon>
        <taxon>Lophotrochozoa</taxon>
        <taxon>Annelida</taxon>
        <taxon>Clitellata</taxon>
        <taxon>Hirudinea</taxon>
        <taxon>Rhynchobdellida</taxon>
        <taxon>Glossiphoniidae</taxon>
        <taxon>Helobdella</taxon>
    </lineage>
</organism>
<dbReference type="NCBIfam" id="TIGR03625">
    <property type="entry name" value="L3_bact"/>
    <property type="match status" value="1"/>
</dbReference>
<dbReference type="Gene3D" id="2.40.30.10">
    <property type="entry name" value="Translation factors"/>
    <property type="match status" value="2"/>
</dbReference>
<reference evidence="12" key="3">
    <citation type="submission" date="2015-06" db="UniProtKB">
        <authorList>
            <consortium name="EnsemblMetazoa"/>
        </authorList>
    </citation>
    <scope>IDENTIFICATION</scope>
</reference>
<dbReference type="CTD" id="20195770"/>
<dbReference type="InParanoid" id="T1EGS0"/>
<keyword evidence="3" id="KW-0809">Transit peptide</keyword>
<keyword evidence="6 9" id="KW-0687">Ribonucleoprotein</keyword>
<proteinExistence type="inferred from homology"/>
<dbReference type="PANTHER" id="PTHR11229:SF8">
    <property type="entry name" value="LARGE RIBOSOMAL SUBUNIT PROTEIN UL3M"/>
    <property type="match status" value="1"/>
</dbReference>
<evidence type="ECO:0000256" key="6">
    <source>
        <dbReference type="ARBA" id="ARBA00023274"/>
    </source>
</evidence>
<dbReference type="OMA" id="NSKYNVM"/>
<name>T1EGS0_HELRO</name>
<dbReference type="OrthoDB" id="274683at2759"/>
<evidence type="ECO:0000256" key="2">
    <source>
        <dbReference type="ARBA" id="ARBA00006540"/>
    </source>
</evidence>
<evidence type="ECO:0000256" key="4">
    <source>
        <dbReference type="ARBA" id="ARBA00022980"/>
    </source>
</evidence>
<dbReference type="GeneID" id="20195770"/>
<evidence type="ECO:0000256" key="10">
    <source>
        <dbReference type="SAM" id="MobiDB-lite"/>
    </source>
</evidence>
<keyword evidence="13" id="KW-1185">Reference proteome</keyword>
<evidence type="ECO:0000256" key="7">
    <source>
        <dbReference type="ARBA" id="ARBA00035209"/>
    </source>
</evidence>
<sequence>RTGVLALKIGVVPQWTIDGKKFYCTLLQVLDNHVISYKSPEESSSNMFKNVNMTLGTLVVGALGTENRKFTKAYCGLFKNAGVLPKRKLSKFAVSPESALQPGTPLNASHFMVGNFVDAQAKTIGHGFQGVVKRWGFKGGPASHGTTKWHRRPGNIGGGRGKGKVFKGKKMPGHMGMEWRTTRGLKIWRINTKYNVIYVHGQAIPGPTNCYVRLFDTVVSKKRSLMLQNPPPVPTCHISKAVDDDIYDENLFNF</sequence>
<dbReference type="Proteomes" id="UP000015101">
    <property type="component" value="Unassembled WGS sequence"/>
</dbReference>
<evidence type="ECO:0000313" key="13">
    <source>
        <dbReference type="Proteomes" id="UP000015101"/>
    </source>
</evidence>
<dbReference type="RefSeq" id="XP_009008748.1">
    <property type="nucleotide sequence ID" value="XM_009010500.1"/>
</dbReference>
<keyword evidence="5" id="KW-0496">Mitochondrion</keyword>
<evidence type="ECO:0000313" key="11">
    <source>
        <dbReference type="EMBL" id="ESO12028.1"/>
    </source>
</evidence>
<dbReference type="AlphaFoldDB" id="T1EGS0"/>
<dbReference type="eggNOG" id="KOG3141">
    <property type="taxonomic scope" value="Eukaryota"/>
</dbReference>
<gene>
    <name evidence="12" type="primary">20195770</name>
    <name evidence="11" type="ORF">HELRODRAFT_121430</name>
</gene>
<comment type="subcellular location">
    <subcellularLocation>
        <location evidence="1">Mitochondrion</location>
    </subcellularLocation>
</comment>
<dbReference type="Pfam" id="PF00297">
    <property type="entry name" value="Ribosomal_L3"/>
    <property type="match status" value="1"/>
</dbReference>
<dbReference type="SUPFAM" id="SSF50447">
    <property type="entry name" value="Translation proteins"/>
    <property type="match status" value="1"/>
</dbReference>
<feature type="region of interest" description="Disordered" evidence="10">
    <location>
        <begin position="141"/>
        <end position="165"/>
    </location>
</feature>
<reference evidence="13" key="1">
    <citation type="submission" date="2012-12" db="EMBL/GenBank/DDBJ databases">
        <authorList>
            <person name="Hellsten U."/>
            <person name="Grimwood J."/>
            <person name="Chapman J.A."/>
            <person name="Shapiro H."/>
            <person name="Aerts A."/>
            <person name="Otillar R.P."/>
            <person name="Terry A.Y."/>
            <person name="Boore J.L."/>
            <person name="Simakov O."/>
            <person name="Marletaz F."/>
            <person name="Cho S.-J."/>
            <person name="Edsinger-Gonzales E."/>
            <person name="Havlak P."/>
            <person name="Kuo D.-H."/>
            <person name="Larsson T."/>
            <person name="Lv J."/>
            <person name="Arendt D."/>
            <person name="Savage R."/>
            <person name="Osoegawa K."/>
            <person name="de Jong P."/>
            <person name="Lindberg D.R."/>
            <person name="Seaver E.C."/>
            <person name="Weisblat D.A."/>
            <person name="Putnam N.H."/>
            <person name="Grigoriev I.V."/>
            <person name="Rokhsar D.S."/>
        </authorList>
    </citation>
    <scope>NUCLEOTIDE SEQUENCE</scope>
</reference>
<dbReference type="EMBL" id="KB095811">
    <property type="protein sequence ID" value="ESO12028.1"/>
    <property type="molecule type" value="Genomic_DNA"/>
</dbReference>
<reference evidence="11 13" key="2">
    <citation type="journal article" date="2013" name="Nature">
        <title>Insights into bilaterian evolution from three spiralian genomes.</title>
        <authorList>
            <person name="Simakov O."/>
            <person name="Marletaz F."/>
            <person name="Cho S.J."/>
            <person name="Edsinger-Gonzales E."/>
            <person name="Havlak P."/>
            <person name="Hellsten U."/>
            <person name="Kuo D.H."/>
            <person name="Larsson T."/>
            <person name="Lv J."/>
            <person name="Arendt D."/>
            <person name="Savage R."/>
            <person name="Osoegawa K."/>
            <person name="de Jong P."/>
            <person name="Grimwood J."/>
            <person name="Chapman J.A."/>
            <person name="Shapiro H."/>
            <person name="Aerts A."/>
            <person name="Otillar R.P."/>
            <person name="Terry A.Y."/>
            <person name="Boore J.L."/>
            <person name="Grigoriev I.V."/>
            <person name="Lindberg D.R."/>
            <person name="Seaver E.C."/>
            <person name="Weisblat D.A."/>
            <person name="Putnam N.H."/>
            <person name="Rokhsar D.S."/>
        </authorList>
    </citation>
    <scope>NUCLEOTIDE SEQUENCE</scope>
</reference>
<dbReference type="PANTHER" id="PTHR11229">
    <property type="entry name" value="50S RIBOSOMAL PROTEIN L3"/>
    <property type="match status" value="1"/>
</dbReference>
<dbReference type="GO" id="GO:0003735">
    <property type="term" value="F:structural constituent of ribosome"/>
    <property type="evidence" value="ECO:0000318"/>
    <property type="project" value="GO_Central"/>
</dbReference>
<evidence type="ECO:0000313" key="12">
    <source>
        <dbReference type="EnsemblMetazoa" id="HelroP121430"/>
    </source>
</evidence>
<comment type="similarity">
    <text evidence="2 9">Belongs to the universal ribosomal protein uL3 family.</text>
</comment>
<dbReference type="GO" id="GO:0005762">
    <property type="term" value="C:mitochondrial large ribosomal subunit"/>
    <property type="evidence" value="ECO:0000318"/>
    <property type="project" value="GO_Central"/>
</dbReference>
<dbReference type="InterPro" id="IPR000597">
    <property type="entry name" value="Ribosomal_uL3"/>
</dbReference>